<dbReference type="OrthoDB" id="1939758at2759"/>
<feature type="region of interest" description="Disordered" evidence="1">
    <location>
        <begin position="31"/>
        <end position="56"/>
    </location>
</feature>
<feature type="compositionally biased region" description="Acidic residues" evidence="1">
    <location>
        <begin position="480"/>
        <end position="491"/>
    </location>
</feature>
<dbReference type="Gramene" id="rna22074">
    <property type="protein sequence ID" value="RHN59906.1"/>
    <property type="gene ID" value="gene22074"/>
</dbReference>
<feature type="compositionally biased region" description="Polar residues" evidence="1">
    <location>
        <begin position="460"/>
        <end position="469"/>
    </location>
</feature>
<sequence length="827" mass="91036">MAMDDAIANYTSQTNWTITSGTLNKTLTFQSSLSSSSDDDEESVSHPLLLHPPSPDSTPCQITINFAEKHEVRQIYVRSTARVYEIYTNDEYLCTVRCGVATRDGEVLRSNEIGEENVRNEDDWVEVKADDANSQTKPNLNLTTAAQDLFEATAEINDANPCISLTLRLLSLQSKGSVCVDEIYVFGDPVDSEIEESHNENLSGSSLMAMFLPSLLQASKTTGLSSLSAVRKEKQFVLKDDLKETPQPSARIIENQLDEEDSIIRPHEVELKEVKGGSVGPSQSYTLSQAAKMESGHAVPSQAAQMDSNCRAIPSKVAEMENNRHAIPSQVPINQGDFSGGNVERALEKLMSRMDRIEEICLGFQEKMVVPMNSIEVRLQRVEQQLETLSMKRQNSELPSCYKISAPDASFIESDTNSCENCLDCTVTGEIESDKKSLHTEVLNVSPQDVSPEDGCPENMSESESTTQLLPGLVVTAPEFPEDDDEEDNASEQEINPSNDIKKKSIDDALSSSLANFLSSSLTSEVTKYTKSLHLEAPEFSNEDADHESSNKTVNNDLLHPTDNEEFSHIQVLASSTNSSDEGEKVSTDSKDKSSEKTALEAEQWEFFCSAQGDQDEVCVDSTLAEPKPKMDFNDNFKDEENGKISGEEESDVFLSNLSNISNEVVDNQTSSGCRAADAAKNTFHDNIMENFLGFLLASPVVDYEIPLLDVKFTSQTSSTADSFLESLLVETPGTSSRDPSVNVSSEDLSIKEQLKGNDSLLIEEHSNLISVDDGELVNPASNTHFAVVEDLSTSITAPVNFEGDFVAEEHKRKRDLDPLQFMDLDR</sequence>
<dbReference type="STRING" id="3880.A0A072UIA6"/>
<dbReference type="PANTHER" id="PTHR37261:SF1">
    <property type="entry name" value="40S RIBOSOMAL PROTEIN S27"/>
    <property type="match status" value="1"/>
</dbReference>
<evidence type="ECO:0000313" key="5">
    <source>
        <dbReference type="Proteomes" id="UP000002051"/>
    </source>
</evidence>
<proteinExistence type="predicted"/>
<gene>
    <name evidence="4" type="primary">25491951</name>
    <name evidence="2" type="ordered locus">MTR_4g037495</name>
    <name evidence="3" type="ORF">MtrunA17_Chr4g0019281</name>
</gene>
<feature type="region of interest" description="Disordered" evidence="1">
    <location>
        <begin position="539"/>
        <end position="561"/>
    </location>
</feature>
<feature type="region of interest" description="Disordered" evidence="1">
    <location>
        <begin position="444"/>
        <end position="503"/>
    </location>
</feature>
<dbReference type="EMBL" id="PSQE01000004">
    <property type="protein sequence ID" value="RHN59906.1"/>
    <property type="molecule type" value="Genomic_DNA"/>
</dbReference>
<reference evidence="4" key="3">
    <citation type="submission" date="2015-04" db="UniProtKB">
        <authorList>
            <consortium name="EnsemblPlants"/>
        </authorList>
    </citation>
    <scope>IDENTIFICATION</scope>
    <source>
        <strain evidence="4">cv. Jemalong A17</strain>
    </source>
</reference>
<feature type="compositionally biased region" description="Basic and acidic residues" evidence="1">
    <location>
        <begin position="582"/>
        <end position="596"/>
    </location>
</feature>
<accession>A0A072UIA6</accession>
<protein>
    <submittedName>
        <fullName evidence="2 4">Uncharacterized protein</fullName>
    </submittedName>
</protein>
<dbReference type="KEGG" id="mtr:25491951"/>
<dbReference type="HOGENOM" id="CLU_344681_0_0_1"/>
<reference evidence="2 5" key="2">
    <citation type="journal article" date="2014" name="BMC Genomics">
        <title>An improved genome release (version Mt4.0) for the model legume Medicago truncatula.</title>
        <authorList>
            <person name="Tang H."/>
            <person name="Krishnakumar V."/>
            <person name="Bidwell S."/>
            <person name="Rosen B."/>
            <person name="Chan A."/>
            <person name="Zhou S."/>
            <person name="Gentzbittel L."/>
            <person name="Childs K.L."/>
            <person name="Yandell M."/>
            <person name="Gundlach H."/>
            <person name="Mayer K.F."/>
            <person name="Schwartz D.C."/>
            <person name="Town C.D."/>
        </authorList>
    </citation>
    <scope>GENOME REANNOTATION</scope>
    <source>
        <strain evidence="2">A17</strain>
        <strain evidence="4 5">cv. Jemalong A17</strain>
    </source>
</reference>
<organism evidence="2 5">
    <name type="scientific">Medicago truncatula</name>
    <name type="common">Barrel medic</name>
    <name type="synonym">Medicago tribuloides</name>
    <dbReference type="NCBI Taxonomy" id="3880"/>
    <lineage>
        <taxon>Eukaryota</taxon>
        <taxon>Viridiplantae</taxon>
        <taxon>Streptophyta</taxon>
        <taxon>Embryophyta</taxon>
        <taxon>Tracheophyta</taxon>
        <taxon>Spermatophyta</taxon>
        <taxon>Magnoliopsida</taxon>
        <taxon>eudicotyledons</taxon>
        <taxon>Gunneridae</taxon>
        <taxon>Pentapetalae</taxon>
        <taxon>rosids</taxon>
        <taxon>fabids</taxon>
        <taxon>Fabales</taxon>
        <taxon>Fabaceae</taxon>
        <taxon>Papilionoideae</taxon>
        <taxon>50 kb inversion clade</taxon>
        <taxon>NPAAA clade</taxon>
        <taxon>Hologalegina</taxon>
        <taxon>IRL clade</taxon>
        <taxon>Trifolieae</taxon>
        <taxon>Medicago</taxon>
    </lineage>
</organism>
<dbReference type="Proteomes" id="UP000002051">
    <property type="component" value="Chromosome 4"/>
</dbReference>
<feature type="region of interest" description="Disordered" evidence="1">
    <location>
        <begin position="575"/>
        <end position="596"/>
    </location>
</feature>
<evidence type="ECO:0000313" key="4">
    <source>
        <dbReference type="EnsemblPlants" id="KEH29484"/>
    </source>
</evidence>
<dbReference type="PANTHER" id="PTHR37261">
    <property type="entry name" value="40S RIBOSOMAL PROTEIN S27"/>
    <property type="match status" value="1"/>
</dbReference>
<dbReference type="EnsemblPlants" id="KEH29484">
    <property type="protein sequence ID" value="KEH29484"/>
    <property type="gene ID" value="MTR_4g037495"/>
</dbReference>
<dbReference type="Proteomes" id="UP000265566">
    <property type="component" value="Chromosome 4"/>
</dbReference>
<evidence type="ECO:0000313" key="3">
    <source>
        <dbReference type="EMBL" id="RHN59906.1"/>
    </source>
</evidence>
<evidence type="ECO:0000313" key="2">
    <source>
        <dbReference type="EMBL" id="KEH29484.1"/>
    </source>
</evidence>
<name>A0A072UIA6_MEDTR</name>
<dbReference type="AlphaFoldDB" id="A0A072UIA6"/>
<evidence type="ECO:0000256" key="1">
    <source>
        <dbReference type="SAM" id="MobiDB-lite"/>
    </source>
</evidence>
<reference evidence="3" key="4">
    <citation type="journal article" date="2018" name="Nat. Plants">
        <title>Whole-genome landscape of Medicago truncatula symbiotic genes.</title>
        <authorList>
            <person name="Pecrix Y."/>
            <person name="Gamas P."/>
            <person name="Carrere S."/>
        </authorList>
    </citation>
    <scope>NUCLEOTIDE SEQUENCE</scope>
    <source>
        <tissue evidence="3">Leaves</tissue>
    </source>
</reference>
<keyword evidence="5" id="KW-1185">Reference proteome</keyword>
<dbReference type="EMBL" id="CM001220">
    <property type="protein sequence ID" value="KEH29484.1"/>
    <property type="molecule type" value="Genomic_DNA"/>
</dbReference>
<reference evidence="2 5" key="1">
    <citation type="journal article" date="2011" name="Nature">
        <title>The Medicago genome provides insight into the evolution of rhizobial symbioses.</title>
        <authorList>
            <person name="Young N.D."/>
            <person name="Debelle F."/>
            <person name="Oldroyd G.E."/>
            <person name="Geurts R."/>
            <person name="Cannon S.B."/>
            <person name="Udvardi M.K."/>
            <person name="Benedito V.A."/>
            <person name="Mayer K.F."/>
            <person name="Gouzy J."/>
            <person name="Schoof H."/>
            <person name="Van de Peer Y."/>
            <person name="Proost S."/>
            <person name="Cook D.R."/>
            <person name="Meyers B.C."/>
            <person name="Spannagl M."/>
            <person name="Cheung F."/>
            <person name="De Mita S."/>
            <person name="Krishnakumar V."/>
            <person name="Gundlach H."/>
            <person name="Zhou S."/>
            <person name="Mudge J."/>
            <person name="Bharti A.K."/>
            <person name="Murray J.D."/>
            <person name="Naoumkina M.A."/>
            <person name="Rosen B."/>
            <person name="Silverstein K.A."/>
            <person name="Tang H."/>
            <person name="Rombauts S."/>
            <person name="Zhao P.X."/>
            <person name="Zhou P."/>
            <person name="Barbe V."/>
            <person name="Bardou P."/>
            <person name="Bechner M."/>
            <person name="Bellec A."/>
            <person name="Berger A."/>
            <person name="Berges H."/>
            <person name="Bidwell S."/>
            <person name="Bisseling T."/>
            <person name="Choisne N."/>
            <person name="Couloux A."/>
            <person name="Denny R."/>
            <person name="Deshpande S."/>
            <person name="Dai X."/>
            <person name="Doyle J.J."/>
            <person name="Dudez A.M."/>
            <person name="Farmer A.D."/>
            <person name="Fouteau S."/>
            <person name="Franken C."/>
            <person name="Gibelin C."/>
            <person name="Gish J."/>
            <person name="Goldstein S."/>
            <person name="Gonzalez A.J."/>
            <person name="Green P.J."/>
            <person name="Hallab A."/>
            <person name="Hartog M."/>
            <person name="Hua A."/>
            <person name="Humphray S.J."/>
            <person name="Jeong D.H."/>
            <person name="Jing Y."/>
            <person name="Jocker A."/>
            <person name="Kenton S.M."/>
            <person name="Kim D.J."/>
            <person name="Klee K."/>
            <person name="Lai H."/>
            <person name="Lang C."/>
            <person name="Lin S."/>
            <person name="Macmil S.L."/>
            <person name="Magdelenat G."/>
            <person name="Matthews L."/>
            <person name="McCorrison J."/>
            <person name="Monaghan E.L."/>
            <person name="Mun J.H."/>
            <person name="Najar F.Z."/>
            <person name="Nicholson C."/>
            <person name="Noirot C."/>
            <person name="O'Bleness M."/>
            <person name="Paule C.R."/>
            <person name="Poulain J."/>
            <person name="Prion F."/>
            <person name="Qin B."/>
            <person name="Qu C."/>
            <person name="Retzel E.F."/>
            <person name="Riddle C."/>
            <person name="Sallet E."/>
            <person name="Samain S."/>
            <person name="Samson N."/>
            <person name="Sanders I."/>
            <person name="Saurat O."/>
            <person name="Scarpelli C."/>
            <person name="Schiex T."/>
            <person name="Segurens B."/>
            <person name="Severin A.J."/>
            <person name="Sherrier D.J."/>
            <person name="Shi R."/>
            <person name="Sims S."/>
            <person name="Singer S.R."/>
            <person name="Sinharoy S."/>
            <person name="Sterck L."/>
            <person name="Viollet A."/>
            <person name="Wang B.B."/>
            <person name="Wang K."/>
            <person name="Wang M."/>
            <person name="Wang X."/>
            <person name="Warfsmann J."/>
            <person name="Weissenbach J."/>
            <person name="White D.D."/>
            <person name="White J.D."/>
            <person name="Wiley G.B."/>
            <person name="Wincker P."/>
            <person name="Xing Y."/>
            <person name="Yang L."/>
            <person name="Yao Z."/>
            <person name="Ying F."/>
            <person name="Zhai J."/>
            <person name="Zhou L."/>
            <person name="Zuber A."/>
            <person name="Denarie J."/>
            <person name="Dixon R.A."/>
            <person name="May G.D."/>
            <person name="Schwartz D.C."/>
            <person name="Rogers J."/>
            <person name="Quetier F."/>
            <person name="Town C.D."/>
            <person name="Roe B.A."/>
        </authorList>
    </citation>
    <scope>NUCLEOTIDE SEQUENCE [LARGE SCALE GENOMIC DNA]</scope>
    <source>
        <strain evidence="2">A17</strain>
        <strain evidence="4 5">cv. Jemalong A17</strain>
    </source>
</reference>